<keyword evidence="2" id="KW-1185">Reference proteome</keyword>
<gene>
    <name evidence="1" type="ORF">DSOL_1171</name>
</gene>
<accession>A0A1Q8R0Y1</accession>
<evidence type="ECO:0000313" key="2">
    <source>
        <dbReference type="Proteomes" id="UP000186102"/>
    </source>
</evidence>
<dbReference type="Proteomes" id="UP000186102">
    <property type="component" value="Unassembled WGS sequence"/>
</dbReference>
<reference evidence="1 2" key="1">
    <citation type="submission" date="2016-09" db="EMBL/GenBank/DDBJ databases">
        <title>Complete genome of Desulfosporosinus sp. OL.</title>
        <authorList>
            <person name="Mardanov A."/>
            <person name="Beletsky A."/>
            <person name="Panova A."/>
            <person name="Karnachuk O."/>
            <person name="Ravin N."/>
        </authorList>
    </citation>
    <scope>NUCLEOTIDE SEQUENCE [LARGE SCALE GENOMIC DNA]</scope>
    <source>
        <strain evidence="1 2">OL</strain>
    </source>
</reference>
<dbReference type="AlphaFoldDB" id="A0A1Q8R0Y1"/>
<organism evidence="1 2">
    <name type="scientific">Desulfosporosinus metallidurans</name>
    <dbReference type="NCBI Taxonomy" id="1888891"/>
    <lineage>
        <taxon>Bacteria</taxon>
        <taxon>Bacillati</taxon>
        <taxon>Bacillota</taxon>
        <taxon>Clostridia</taxon>
        <taxon>Eubacteriales</taxon>
        <taxon>Desulfitobacteriaceae</taxon>
        <taxon>Desulfosporosinus</taxon>
    </lineage>
</organism>
<evidence type="ECO:0000313" key="1">
    <source>
        <dbReference type="EMBL" id="OLN33060.1"/>
    </source>
</evidence>
<dbReference type="EMBL" id="MLBF01000005">
    <property type="protein sequence ID" value="OLN33060.1"/>
    <property type="molecule type" value="Genomic_DNA"/>
</dbReference>
<comment type="caution">
    <text evidence="1">The sequence shown here is derived from an EMBL/GenBank/DDBJ whole genome shotgun (WGS) entry which is preliminary data.</text>
</comment>
<protein>
    <submittedName>
        <fullName evidence="1">Uncharacterized protein</fullName>
    </submittedName>
</protein>
<proteinExistence type="predicted"/>
<sequence length="121" mass="13592">MHTVLRKTLGKLIPDTVHAVGGHNIRYADIHQPADIGVCIYHIRQDGDDSHIEHHLHGLEGNDEIIKLLLYTGNIHKEILAAYIIPDVLCDKKLQGKPADELLYHKLLPFHKVGQSAFPIT</sequence>
<name>A0A1Q8R0Y1_9FIRM</name>